<sequence>MIPQGGSATFWVHADHDGHATVDFDHRSGGQATVRLNGHTVDGLTICTATGTDTAQLFLSAGINQLTVTGTAGNVRLDRVRTGPATTAPPVKVEAETGQVTGAAEFSGDFPFAPRAGLDERR</sequence>
<name>A0ABV9Y3X7_9PSEU</name>
<evidence type="ECO:0000313" key="1">
    <source>
        <dbReference type="EMBL" id="MFC5056439.1"/>
    </source>
</evidence>
<comment type="caution">
    <text evidence="1">The sequence shown here is derived from an EMBL/GenBank/DDBJ whole genome shotgun (WGS) entry which is preliminary data.</text>
</comment>
<protein>
    <submittedName>
        <fullName evidence="1">Uncharacterized protein</fullName>
    </submittedName>
</protein>
<accession>A0ABV9Y3X7</accession>
<evidence type="ECO:0000313" key="2">
    <source>
        <dbReference type="Proteomes" id="UP001595833"/>
    </source>
</evidence>
<gene>
    <name evidence="1" type="ORF">ACFPFM_22095</name>
</gene>
<reference evidence="2" key="1">
    <citation type="journal article" date="2019" name="Int. J. Syst. Evol. Microbiol.">
        <title>The Global Catalogue of Microorganisms (GCM) 10K type strain sequencing project: providing services to taxonomists for standard genome sequencing and annotation.</title>
        <authorList>
            <consortium name="The Broad Institute Genomics Platform"/>
            <consortium name="The Broad Institute Genome Sequencing Center for Infectious Disease"/>
            <person name="Wu L."/>
            <person name="Ma J."/>
        </authorList>
    </citation>
    <scope>NUCLEOTIDE SEQUENCE [LARGE SCALE GENOMIC DNA]</scope>
    <source>
        <strain evidence="2">KCTC 12848</strain>
    </source>
</reference>
<proteinExistence type="predicted"/>
<dbReference type="EMBL" id="JBHSJB010000020">
    <property type="protein sequence ID" value="MFC5056439.1"/>
    <property type="molecule type" value="Genomic_DNA"/>
</dbReference>
<keyword evidence="2" id="KW-1185">Reference proteome</keyword>
<dbReference type="RefSeq" id="WP_380647216.1">
    <property type="nucleotide sequence ID" value="NZ_JBHSJB010000020.1"/>
</dbReference>
<organism evidence="1 2">
    <name type="scientific">Saccharothrix xinjiangensis</name>
    <dbReference type="NCBI Taxonomy" id="204798"/>
    <lineage>
        <taxon>Bacteria</taxon>
        <taxon>Bacillati</taxon>
        <taxon>Actinomycetota</taxon>
        <taxon>Actinomycetes</taxon>
        <taxon>Pseudonocardiales</taxon>
        <taxon>Pseudonocardiaceae</taxon>
        <taxon>Saccharothrix</taxon>
    </lineage>
</organism>
<dbReference type="Proteomes" id="UP001595833">
    <property type="component" value="Unassembled WGS sequence"/>
</dbReference>
<dbReference type="Gene3D" id="2.60.120.260">
    <property type="entry name" value="Galactose-binding domain-like"/>
    <property type="match status" value="1"/>
</dbReference>